<name>A0A6G1QIP0_CHAAH</name>
<sequence>MIGASRLSGNTLIACHFPVVQLPTWQLPVQALCSSAKRPGRLCSVGLTRAVSLPEQDSLNREHALSGGRRPFSSSYGSLNEDRAEEEGASDSSGRYDSTSSPEELSSHLKKDEREGSAARGSLCSHNSFLPKTGLDDDEEDEYSDGDNLHRYHEDSSFVLHGNSNWPVSDETSNYTMSHGNMDSEWSNEGTMLGTESERGWLTNQPNQLDALYSDCQCFHVGRSGIMMMPCGEQDSDRVKDNMCCCIHSQHKCSPYNSHTECISDSSCNSSDGVLVNFCTIYNRSNNPATPHDVSSPALQPSQSTEGSIFLNLQPVHQTPTEDLRHNGTTVYSPHKEEVDMTLSASCWSPQGLDANCNLYSLEPLPPGLSSLEVSDLNACLQTQSTFTMETNQKYYKLVTCDLSSQSPSPSWSSLTNCHEAKSRSPSAPPEQLFVHHKKEKENQQTEKRFSSAQCSTEFDFSQLQTCDYQIPTTTTDKALCGKQHTDSIQNLLCTSWLLCPSQCSPHDTQAASTQPSVTLNKEHCYTDASEMGACSLENTVVRYSKSQRPTSLPIQPFVVIPSDKPQAQAQHLGCLLEQYINQKSSKCGSSQQHFKFKGKSSHCFSDLQPSPIGSHCPIFLDAPLSSDTCSTATPSPEYFSHVHTWSQSSRSQERLSPCAPKSTLNPSHISPNPGLTRVQDKTSPYSGKTQGSLLNLISAPNQSNLIKIPTYQNLMNLTSEQSHHKAEHHKTEPKSPHQSMTSSSNHAVFSNSPPTLSLTTDIFQPNLQVCSSPPICSQPENKFPQYGAAPAADSGFFHSSFTAALSSVAPLSSLSSLFSLATSGLHAQQTQDSAGLNGKRSQSQPSDSLIQSDRPPTDFYLSPDTSYESLSISHLQRRGLAELSALQPMCARLSSSKRGKEGE</sequence>
<feature type="compositionally biased region" description="Basic and acidic residues" evidence="1">
    <location>
        <begin position="105"/>
        <end position="117"/>
    </location>
</feature>
<gene>
    <name evidence="2" type="ORF">EXN66_Car017806</name>
</gene>
<proteinExistence type="predicted"/>
<dbReference type="GO" id="GO:0031410">
    <property type="term" value="C:cytoplasmic vesicle"/>
    <property type="evidence" value="ECO:0007669"/>
    <property type="project" value="TreeGrafter"/>
</dbReference>
<dbReference type="Proteomes" id="UP000503349">
    <property type="component" value="Chromosome 17"/>
</dbReference>
<dbReference type="AlphaFoldDB" id="A0A6G1QIP0"/>
<protein>
    <submittedName>
        <fullName evidence="2">Iporin Interacting protein of Rab1 RUN and SH3 domain-containing protein 2</fullName>
    </submittedName>
</protein>
<dbReference type="InterPro" id="IPR047343">
    <property type="entry name" value="RUSC1_2"/>
</dbReference>
<feature type="region of interest" description="Disordered" evidence="1">
    <location>
        <begin position="830"/>
        <end position="864"/>
    </location>
</feature>
<dbReference type="EMBL" id="CM015728">
    <property type="protein sequence ID" value="KAF3702118.1"/>
    <property type="molecule type" value="Genomic_DNA"/>
</dbReference>
<feature type="region of interest" description="Disordered" evidence="1">
    <location>
        <begin position="58"/>
        <end position="150"/>
    </location>
</feature>
<feature type="compositionally biased region" description="Basic and acidic residues" evidence="1">
    <location>
        <begin position="722"/>
        <end position="736"/>
    </location>
</feature>
<feature type="compositionally biased region" description="Low complexity" evidence="1">
    <location>
        <begin position="90"/>
        <end position="101"/>
    </location>
</feature>
<evidence type="ECO:0000313" key="3">
    <source>
        <dbReference type="Proteomes" id="UP000503349"/>
    </source>
</evidence>
<organism evidence="2 3">
    <name type="scientific">Channa argus</name>
    <name type="common">Northern snakehead</name>
    <name type="synonym">Ophicephalus argus</name>
    <dbReference type="NCBI Taxonomy" id="215402"/>
    <lineage>
        <taxon>Eukaryota</taxon>
        <taxon>Metazoa</taxon>
        <taxon>Chordata</taxon>
        <taxon>Craniata</taxon>
        <taxon>Vertebrata</taxon>
        <taxon>Euteleostomi</taxon>
        <taxon>Actinopterygii</taxon>
        <taxon>Neopterygii</taxon>
        <taxon>Teleostei</taxon>
        <taxon>Neoteleostei</taxon>
        <taxon>Acanthomorphata</taxon>
        <taxon>Anabantaria</taxon>
        <taxon>Anabantiformes</taxon>
        <taxon>Channoidei</taxon>
        <taxon>Channidae</taxon>
        <taxon>Channa</taxon>
    </lineage>
</organism>
<dbReference type="PANTHER" id="PTHR15591:SF14">
    <property type="entry name" value="AP-4 COMPLEX ACCESSORY SUBUNIT RUSC2"/>
    <property type="match status" value="1"/>
</dbReference>
<reference evidence="2 3" key="1">
    <citation type="submission" date="2019-02" db="EMBL/GenBank/DDBJ databases">
        <title>Opniocepnalus argus genome.</title>
        <authorList>
            <person name="Zhou C."/>
            <person name="Xiao S."/>
        </authorList>
    </citation>
    <scope>NUCLEOTIDE SEQUENCE [LARGE SCALE GENOMIC DNA]</scope>
    <source>
        <strain evidence="2">OARG1902GOOAL</strain>
        <tissue evidence="2">Muscle</tissue>
    </source>
</reference>
<keyword evidence="3" id="KW-1185">Reference proteome</keyword>
<evidence type="ECO:0000256" key="1">
    <source>
        <dbReference type="SAM" id="MobiDB-lite"/>
    </source>
</evidence>
<feature type="compositionally biased region" description="Polar residues" evidence="1">
    <location>
        <begin position="830"/>
        <end position="852"/>
    </location>
</feature>
<feature type="region of interest" description="Disordered" evidence="1">
    <location>
        <begin position="721"/>
        <end position="752"/>
    </location>
</feature>
<evidence type="ECO:0000313" key="2">
    <source>
        <dbReference type="EMBL" id="KAF3702118.1"/>
    </source>
</evidence>
<feature type="region of interest" description="Disordered" evidence="1">
    <location>
        <begin position="651"/>
        <end position="690"/>
    </location>
</feature>
<feature type="compositionally biased region" description="Polar residues" evidence="1">
    <location>
        <begin position="737"/>
        <end position="752"/>
    </location>
</feature>
<reference evidence="3" key="2">
    <citation type="submission" date="2019-02" db="EMBL/GenBank/DDBJ databases">
        <title>Opniocepnalus argus Var Kimnra genome.</title>
        <authorList>
            <person name="Zhou C."/>
            <person name="Xiao S."/>
        </authorList>
    </citation>
    <scope>NUCLEOTIDE SEQUENCE [LARGE SCALE GENOMIC DNA]</scope>
</reference>
<accession>A0A6G1QIP0</accession>
<dbReference type="PANTHER" id="PTHR15591">
    <property type="entry name" value="RUN AND SH3 DOMAIN CONTAINING"/>
    <property type="match status" value="1"/>
</dbReference>
<feature type="compositionally biased region" description="Acidic residues" evidence="1">
    <location>
        <begin position="136"/>
        <end position="145"/>
    </location>
</feature>